<dbReference type="RefSeq" id="WP_146883187.1">
    <property type="nucleotide sequence ID" value="NZ_BJXB01000004.1"/>
</dbReference>
<evidence type="ECO:0000313" key="5">
    <source>
        <dbReference type="Proteomes" id="UP000321306"/>
    </source>
</evidence>
<keyword evidence="2 3" id="KW-0479">Metal-binding</keyword>
<dbReference type="GO" id="GO:0046872">
    <property type="term" value="F:metal ion binding"/>
    <property type="evidence" value="ECO:0007669"/>
    <property type="project" value="UniProtKB-KW"/>
</dbReference>
<evidence type="ECO:0000256" key="2">
    <source>
        <dbReference type="ARBA" id="ARBA00022723"/>
    </source>
</evidence>
<dbReference type="OrthoDB" id="119432at2"/>
<accession>A0A511MZC9</accession>
<dbReference type="SUPFAM" id="SSF109854">
    <property type="entry name" value="DinB/YfiT-like putative metalloenzymes"/>
    <property type="match status" value="1"/>
</dbReference>
<dbReference type="Pfam" id="PF05163">
    <property type="entry name" value="DinB"/>
    <property type="match status" value="1"/>
</dbReference>
<dbReference type="AlphaFoldDB" id="A0A511MZC9"/>
<comment type="similarity">
    <text evidence="1">Belongs to the DinB family.</text>
</comment>
<feature type="binding site" evidence="3">
    <location>
        <position position="48"/>
    </location>
    <ligand>
        <name>a divalent metal cation</name>
        <dbReference type="ChEBI" id="CHEBI:60240"/>
    </ligand>
</feature>
<dbReference type="Gene3D" id="1.20.120.450">
    <property type="entry name" value="dinb family like domain"/>
    <property type="match status" value="1"/>
</dbReference>
<protein>
    <recommendedName>
        <fullName evidence="6">DinB family protein</fullName>
    </recommendedName>
</protein>
<sequence length="158" mass="17952">MPYSPEQYTHSLLAHRLALIEAVQNLSEDQGNFTAWEGGMSVKNLIDHLSQTNTMMLASARKEPRVRLEPSPTLQDAVNRYQQLTEQTTAFLSQTTPEQLSKTVEAFPNVHLPLFQVMDMLREHDIHHKGQVWTMLRLMGIKPPMFVKMPGMAKAPKG</sequence>
<feature type="binding site" evidence="3">
    <location>
        <position position="124"/>
    </location>
    <ligand>
        <name>a divalent metal cation</name>
        <dbReference type="ChEBI" id="CHEBI:60240"/>
    </ligand>
</feature>
<evidence type="ECO:0008006" key="6">
    <source>
        <dbReference type="Google" id="ProtNLM"/>
    </source>
</evidence>
<organism evidence="4 5">
    <name type="scientific">Deinococcus cellulosilyticus (strain DSM 18568 / NBRC 106333 / KACC 11606 / 5516J-15)</name>
    <dbReference type="NCBI Taxonomy" id="1223518"/>
    <lineage>
        <taxon>Bacteria</taxon>
        <taxon>Thermotogati</taxon>
        <taxon>Deinococcota</taxon>
        <taxon>Deinococci</taxon>
        <taxon>Deinococcales</taxon>
        <taxon>Deinococcaceae</taxon>
        <taxon>Deinococcus</taxon>
    </lineage>
</organism>
<evidence type="ECO:0000256" key="1">
    <source>
        <dbReference type="ARBA" id="ARBA00008635"/>
    </source>
</evidence>
<dbReference type="EMBL" id="BJXB01000004">
    <property type="protein sequence ID" value="GEM45681.1"/>
    <property type="molecule type" value="Genomic_DNA"/>
</dbReference>
<gene>
    <name evidence="4" type="primary">yjoA</name>
    <name evidence="4" type="ORF">DC3_13160</name>
</gene>
<evidence type="ECO:0000313" key="4">
    <source>
        <dbReference type="EMBL" id="GEM45681.1"/>
    </source>
</evidence>
<dbReference type="InterPro" id="IPR034660">
    <property type="entry name" value="DinB/YfiT-like"/>
</dbReference>
<dbReference type="InterPro" id="IPR007837">
    <property type="entry name" value="DinB"/>
</dbReference>
<proteinExistence type="inferred from homology"/>
<keyword evidence="5" id="KW-1185">Reference proteome</keyword>
<reference evidence="4 5" key="1">
    <citation type="submission" date="2019-07" db="EMBL/GenBank/DDBJ databases">
        <title>Whole genome shotgun sequence of Deinococcus cellulosilyticus NBRC 106333.</title>
        <authorList>
            <person name="Hosoyama A."/>
            <person name="Uohara A."/>
            <person name="Ohji S."/>
            <person name="Ichikawa N."/>
        </authorList>
    </citation>
    <scope>NUCLEOTIDE SEQUENCE [LARGE SCALE GENOMIC DNA]</scope>
    <source>
        <strain evidence="4 5">NBRC 106333</strain>
    </source>
</reference>
<dbReference type="Proteomes" id="UP000321306">
    <property type="component" value="Unassembled WGS sequence"/>
</dbReference>
<feature type="binding site" evidence="3">
    <location>
        <position position="128"/>
    </location>
    <ligand>
        <name>a divalent metal cation</name>
        <dbReference type="ChEBI" id="CHEBI:60240"/>
    </ligand>
</feature>
<comment type="caution">
    <text evidence="4">The sequence shown here is derived from an EMBL/GenBank/DDBJ whole genome shotgun (WGS) entry which is preliminary data.</text>
</comment>
<name>A0A511MZC9_DEIC1</name>
<evidence type="ECO:0000256" key="3">
    <source>
        <dbReference type="PIRSR" id="PIRSR607837-1"/>
    </source>
</evidence>